<dbReference type="Proteomes" id="UP000294682">
    <property type="component" value="Unassembled WGS sequence"/>
</dbReference>
<evidence type="ECO:0008006" key="4">
    <source>
        <dbReference type="Google" id="ProtNLM"/>
    </source>
</evidence>
<evidence type="ECO:0000313" key="2">
    <source>
        <dbReference type="EMBL" id="TCL43808.1"/>
    </source>
</evidence>
<keyword evidence="3" id="KW-1185">Reference proteome</keyword>
<reference evidence="2 3" key="1">
    <citation type="submission" date="2019-03" db="EMBL/GenBank/DDBJ databases">
        <title>Genomic Encyclopedia of Type Strains, Phase IV (KMG-IV): sequencing the most valuable type-strain genomes for metagenomic binning, comparative biology and taxonomic classification.</title>
        <authorList>
            <person name="Goeker M."/>
        </authorList>
    </citation>
    <scope>NUCLEOTIDE SEQUENCE [LARGE SCALE GENOMIC DNA]</scope>
    <source>
        <strain evidence="2 3">DSM 100433</strain>
    </source>
</reference>
<protein>
    <recommendedName>
        <fullName evidence="4">Cell division protein FtsL</fullName>
    </recommendedName>
</protein>
<gene>
    <name evidence="2" type="ORF">EDD78_104147</name>
</gene>
<sequence length="161" mass="18180">MATHRGNVAYDFELFEKKPPKAQPSLNLIKNQKYKSRDRMAAFKAVSAIAVVVSVICMMLYGRAELTELTKQVGDYNDSYQELSSEYTRLSAELEGKVSLRNVEETAKNELGLSKVQSYQVEYVNMDEGDGFEGAGDVQEPTLGQKVSLYIQSFLEYIKIR</sequence>
<keyword evidence="1" id="KW-1133">Transmembrane helix</keyword>
<comment type="caution">
    <text evidence="2">The sequence shown here is derived from an EMBL/GenBank/DDBJ whole genome shotgun (WGS) entry which is preliminary data.</text>
</comment>
<dbReference type="RefSeq" id="WP_079697821.1">
    <property type="nucleotide sequence ID" value="NZ_JADNAH010000030.1"/>
</dbReference>
<keyword evidence="1" id="KW-0472">Membrane</keyword>
<keyword evidence="1" id="KW-0812">Transmembrane</keyword>
<dbReference type="EMBL" id="SLUK01000004">
    <property type="protein sequence ID" value="TCL43808.1"/>
    <property type="molecule type" value="Genomic_DNA"/>
</dbReference>
<feature type="transmembrane region" description="Helical" evidence="1">
    <location>
        <begin position="41"/>
        <end position="62"/>
    </location>
</feature>
<organism evidence="2 3">
    <name type="scientific">Harryflintia acetispora</name>
    <dbReference type="NCBI Taxonomy" id="1849041"/>
    <lineage>
        <taxon>Bacteria</taxon>
        <taxon>Bacillati</taxon>
        <taxon>Bacillota</taxon>
        <taxon>Clostridia</taxon>
        <taxon>Eubacteriales</taxon>
        <taxon>Oscillospiraceae</taxon>
        <taxon>Harryflintia</taxon>
    </lineage>
</organism>
<proteinExistence type="predicted"/>
<evidence type="ECO:0000256" key="1">
    <source>
        <dbReference type="SAM" id="Phobius"/>
    </source>
</evidence>
<accession>A0A9X8UJW4</accession>
<dbReference type="OrthoDB" id="1823124at2"/>
<dbReference type="AlphaFoldDB" id="A0A9X8UJW4"/>
<name>A0A9X8UJW4_9FIRM</name>
<evidence type="ECO:0000313" key="3">
    <source>
        <dbReference type="Proteomes" id="UP000294682"/>
    </source>
</evidence>